<proteinExistence type="predicted"/>
<evidence type="ECO:0000256" key="1">
    <source>
        <dbReference type="SAM" id="MobiDB-lite"/>
    </source>
</evidence>
<reference evidence="4" key="1">
    <citation type="submission" date="2022-11" db="UniProtKB">
        <authorList>
            <consortium name="WormBaseParasite"/>
        </authorList>
    </citation>
    <scope>IDENTIFICATION</scope>
</reference>
<name>A0A914L234_MELIC</name>
<keyword evidence="3" id="KW-1185">Reference proteome</keyword>
<dbReference type="Proteomes" id="UP000887563">
    <property type="component" value="Unplaced"/>
</dbReference>
<dbReference type="GO" id="GO:0004867">
    <property type="term" value="F:serine-type endopeptidase inhibitor activity"/>
    <property type="evidence" value="ECO:0007669"/>
    <property type="project" value="InterPro"/>
</dbReference>
<feature type="domain" description="BPTI/Kunitz inhibitor" evidence="2">
    <location>
        <begin position="89"/>
        <end position="151"/>
    </location>
</feature>
<feature type="region of interest" description="Disordered" evidence="1">
    <location>
        <begin position="1"/>
        <end position="41"/>
    </location>
</feature>
<dbReference type="WBParaSite" id="Minc3s00184g07031">
    <property type="protein sequence ID" value="Minc3s00184g07031"/>
    <property type="gene ID" value="Minc3s00184g07031"/>
</dbReference>
<accession>A0A914L234</accession>
<organism evidence="3 4">
    <name type="scientific">Meloidogyne incognita</name>
    <name type="common">Southern root-knot nematode worm</name>
    <name type="synonym">Oxyuris incognita</name>
    <dbReference type="NCBI Taxonomy" id="6306"/>
    <lineage>
        <taxon>Eukaryota</taxon>
        <taxon>Metazoa</taxon>
        <taxon>Ecdysozoa</taxon>
        <taxon>Nematoda</taxon>
        <taxon>Chromadorea</taxon>
        <taxon>Rhabditida</taxon>
        <taxon>Tylenchina</taxon>
        <taxon>Tylenchomorpha</taxon>
        <taxon>Tylenchoidea</taxon>
        <taxon>Meloidogynidae</taxon>
        <taxon>Meloidogyninae</taxon>
        <taxon>Meloidogyne</taxon>
        <taxon>Meloidogyne incognita group</taxon>
    </lineage>
</organism>
<dbReference type="AlphaFoldDB" id="A0A914L234"/>
<dbReference type="PROSITE" id="PS50279">
    <property type="entry name" value="BPTI_KUNITZ_2"/>
    <property type="match status" value="1"/>
</dbReference>
<evidence type="ECO:0000313" key="4">
    <source>
        <dbReference type="WBParaSite" id="Minc3s00184g07031"/>
    </source>
</evidence>
<sequence length="167" mass="19571">MIPTDTTQNKTKILNKEDNHQLSPTQQNFRGDKIKENPHLEDPFTHINVERKNKSLELIGILKDEGPFSTKIDLINNNKKQLKINKIDCKLPNPACCRSIRQKCANGRKPAQLTRWYRKKGEQFCRPYKYPFCEDSTERTFAAESECIDLCFTEQEKTVLPEFRVIR</sequence>
<feature type="compositionally biased region" description="Polar residues" evidence="1">
    <location>
        <begin position="1"/>
        <end position="12"/>
    </location>
</feature>
<dbReference type="InterPro" id="IPR002223">
    <property type="entry name" value="Kunitz_BPTI"/>
</dbReference>
<evidence type="ECO:0000259" key="2">
    <source>
        <dbReference type="PROSITE" id="PS50279"/>
    </source>
</evidence>
<protein>
    <submittedName>
        <fullName evidence="4">BPTI/Kunitz inhibitor domain-containing protein</fullName>
    </submittedName>
</protein>
<evidence type="ECO:0000313" key="3">
    <source>
        <dbReference type="Proteomes" id="UP000887563"/>
    </source>
</evidence>
<feature type="compositionally biased region" description="Basic and acidic residues" evidence="1">
    <location>
        <begin position="30"/>
        <end position="41"/>
    </location>
</feature>